<name>A0A218XPE3_PUNGR</name>
<dbReference type="AlphaFoldDB" id="A0A218XPE3"/>
<organism evidence="6 8">
    <name type="scientific">Punica granatum</name>
    <name type="common">Pomegranate</name>
    <dbReference type="NCBI Taxonomy" id="22663"/>
    <lineage>
        <taxon>Eukaryota</taxon>
        <taxon>Viridiplantae</taxon>
        <taxon>Streptophyta</taxon>
        <taxon>Embryophyta</taxon>
        <taxon>Tracheophyta</taxon>
        <taxon>Spermatophyta</taxon>
        <taxon>Magnoliopsida</taxon>
        <taxon>eudicotyledons</taxon>
        <taxon>Gunneridae</taxon>
        <taxon>Pentapetalae</taxon>
        <taxon>rosids</taxon>
        <taxon>malvids</taxon>
        <taxon>Myrtales</taxon>
        <taxon>Lythraceae</taxon>
        <taxon>Punica</taxon>
    </lineage>
</organism>
<dbReference type="Pfam" id="PF05678">
    <property type="entry name" value="VQ"/>
    <property type="match status" value="1"/>
</dbReference>
<dbReference type="STRING" id="22663.A0A218XPE3"/>
<dbReference type="Proteomes" id="UP000233551">
    <property type="component" value="Unassembled WGS sequence"/>
</dbReference>
<comment type="caution">
    <text evidence="6">The sequence shown here is derived from an EMBL/GenBank/DDBJ whole genome shotgun (WGS) entry which is preliminary data.</text>
</comment>
<dbReference type="PANTHER" id="PTHR33402">
    <property type="entry name" value="VQ MOTIF-CONTAINING PROTEIN 11-LIKE"/>
    <property type="match status" value="1"/>
</dbReference>
<dbReference type="GO" id="GO:0005634">
    <property type="term" value="C:nucleus"/>
    <property type="evidence" value="ECO:0007669"/>
    <property type="project" value="UniProtKB-SubCell"/>
</dbReference>
<evidence type="ECO:0000313" key="6">
    <source>
        <dbReference type="EMBL" id="OWM86823.1"/>
    </source>
</evidence>
<evidence type="ECO:0000256" key="3">
    <source>
        <dbReference type="ARBA" id="ARBA00023242"/>
    </source>
</evidence>
<dbReference type="OrthoDB" id="1918952at2759"/>
<reference evidence="8" key="1">
    <citation type="journal article" date="2017" name="Plant J.">
        <title>The pomegranate (Punica granatum L.) genome and the genomics of punicalagin biosynthesis.</title>
        <authorList>
            <person name="Qin G."/>
            <person name="Xu C."/>
            <person name="Ming R."/>
            <person name="Tang H."/>
            <person name="Guyot R."/>
            <person name="Kramer E.M."/>
            <person name="Hu Y."/>
            <person name="Yi X."/>
            <person name="Qi Y."/>
            <person name="Xu X."/>
            <person name="Gao Z."/>
            <person name="Pan H."/>
            <person name="Jian J."/>
            <person name="Tian Y."/>
            <person name="Yue Z."/>
            <person name="Xu Y."/>
        </authorList>
    </citation>
    <scope>NUCLEOTIDE SEQUENCE [LARGE SCALE GENOMIC DNA]</scope>
    <source>
        <strain evidence="8">cv. Dabenzi</strain>
    </source>
</reference>
<dbReference type="InterPro" id="IPR039611">
    <property type="entry name" value="VQ_4/11/13/19/31/33"/>
</dbReference>
<reference evidence="7 9" key="3">
    <citation type="submission" date="2017-11" db="EMBL/GenBank/DDBJ databases">
        <title>De-novo sequencing of pomegranate (Punica granatum L.) genome.</title>
        <authorList>
            <person name="Akparov Z."/>
            <person name="Amiraslanov A."/>
            <person name="Hajiyeva S."/>
            <person name="Abbasov M."/>
            <person name="Kaur K."/>
            <person name="Hamwieh A."/>
            <person name="Solovyev V."/>
            <person name="Salamov A."/>
            <person name="Braich B."/>
            <person name="Kosarev P."/>
            <person name="Mahmoud A."/>
            <person name="Hajiyev E."/>
            <person name="Babayeva S."/>
            <person name="Izzatullayeva V."/>
            <person name="Mammadov A."/>
            <person name="Mammadov A."/>
            <person name="Sharifova S."/>
            <person name="Ojaghi J."/>
            <person name="Eynullazada K."/>
            <person name="Bayramov B."/>
            <person name="Abdulazimova A."/>
            <person name="Shahmuradov I."/>
        </authorList>
    </citation>
    <scope>NUCLEOTIDE SEQUENCE [LARGE SCALE GENOMIC DNA]</scope>
    <source>
        <strain evidence="7">AG2017</strain>
        <strain evidence="9">cv. AG2017</strain>
        <tissue evidence="7">Leaf</tissue>
    </source>
</reference>
<evidence type="ECO:0000313" key="8">
    <source>
        <dbReference type="Proteomes" id="UP000197138"/>
    </source>
</evidence>
<protein>
    <recommendedName>
        <fullName evidence="5">VQ domain-containing protein</fullName>
    </recommendedName>
</protein>
<evidence type="ECO:0000259" key="5">
    <source>
        <dbReference type="Pfam" id="PF05678"/>
    </source>
</evidence>
<dbReference type="EMBL" id="PGOL01004548">
    <property type="protein sequence ID" value="PKI37154.1"/>
    <property type="molecule type" value="Genomic_DNA"/>
</dbReference>
<keyword evidence="2" id="KW-0597">Phosphoprotein</keyword>
<dbReference type="InterPro" id="IPR008889">
    <property type="entry name" value="VQ"/>
</dbReference>
<reference evidence="6" key="2">
    <citation type="submission" date="2017-06" db="EMBL/GenBank/DDBJ databases">
        <title>The pomegranate genome and the genomics of punicalagin biosynthesis.</title>
        <authorList>
            <person name="Xu C."/>
        </authorList>
    </citation>
    <scope>NUCLEOTIDE SEQUENCE [LARGE SCALE GENOMIC DNA]</scope>
    <source>
        <tissue evidence="6">Fresh leaf</tissue>
    </source>
</reference>
<proteinExistence type="predicted"/>
<sequence length="164" mass="17992">MTSETQTSTTFVQADTATFRHLVQQLTGLPGAIDPSEALPVKHPSKLSPRTSNRRSPIFKLQDRRHAMRNKLEIKLGLSAINQNHSPSKIHRVGSLGHSPVTPLGPESMFFWGLNMESPVVLEEEKAITAKGFYLHPSPANTPRGAEPPALLPLFPVTSPEQES</sequence>
<comment type="subcellular location">
    <subcellularLocation>
        <location evidence="1">Nucleus</location>
    </subcellularLocation>
</comment>
<dbReference type="GeneID" id="116186984"/>
<keyword evidence="3" id="KW-0539">Nucleus</keyword>
<dbReference type="EMBL" id="MTKT01001080">
    <property type="protein sequence ID" value="OWM86823.1"/>
    <property type="molecule type" value="Genomic_DNA"/>
</dbReference>
<evidence type="ECO:0000256" key="4">
    <source>
        <dbReference type="SAM" id="MobiDB-lite"/>
    </source>
</evidence>
<gene>
    <name evidence="6" type="ORF">CDL15_Pgr015859</name>
    <name evidence="7" type="ORF">CRG98_042489</name>
</gene>
<evidence type="ECO:0000313" key="9">
    <source>
        <dbReference type="Proteomes" id="UP000233551"/>
    </source>
</evidence>
<evidence type="ECO:0000256" key="1">
    <source>
        <dbReference type="ARBA" id="ARBA00004123"/>
    </source>
</evidence>
<feature type="region of interest" description="Disordered" evidence="4">
    <location>
        <begin position="33"/>
        <end position="56"/>
    </location>
</feature>
<dbReference type="Proteomes" id="UP000197138">
    <property type="component" value="Unassembled WGS sequence"/>
</dbReference>
<feature type="region of interest" description="Disordered" evidence="4">
    <location>
        <begin position="139"/>
        <end position="164"/>
    </location>
</feature>
<keyword evidence="9" id="KW-1185">Reference proteome</keyword>
<accession>A0A218XPE3</accession>
<evidence type="ECO:0000256" key="2">
    <source>
        <dbReference type="ARBA" id="ARBA00022553"/>
    </source>
</evidence>
<feature type="domain" description="VQ" evidence="5">
    <location>
        <begin position="8"/>
        <end position="31"/>
    </location>
</feature>
<dbReference type="PANTHER" id="PTHR33402:SF3">
    <property type="entry name" value="VQ DOMAIN-CONTAINING PROTEIN"/>
    <property type="match status" value="1"/>
</dbReference>
<evidence type="ECO:0000313" key="7">
    <source>
        <dbReference type="EMBL" id="PKI37154.1"/>
    </source>
</evidence>